<feature type="signal peptide" evidence="1">
    <location>
        <begin position="1"/>
        <end position="28"/>
    </location>
</feature>
<dbReference type="Proteomes" id="UP000010798">
    <property type="component" value="Chromosome"/>
</dbReference>
<dbReference type="Pfam" id="PF03781">
    <property type="entry name" value="FGE-sulfatase"/>
    <property type="match status" value="1"/>
</dbReference>
<feature type="domain" description="Sulfatase-modifying factor enzyme-like" evidence="2">
    <location>
        <begin position="55"/>
        <end position="302"/>
    </location>
</feature>
<organism evidence="3 4">
    <name type="scientific">Singulisphaera acidiphila (strain ATCC BAA-1392 / DSM 18658 / VKM B-2454 / MOB10)</name>
    <dbReference type="NCBI Taxonomy" id="886293"/>
    <lineage>
        <taxon>Bacteria</taxon>
        <taxon>Pseudomonadati</taxon>
        <taxon>Planctomycetota</taxon>
        <taxon>Planctomycetia</taxon>
        <taxon>Isosphaerales</taxon>
        <taxon>Isosphaeraceae</taxon>
        <taxon>Singulisphaera</taxon>
    </lineage>
</organism>
<dbReference type="EMBL" id="CP003364">
    <property type="protein sequence ID" value="AGA27012.1"/>
    <property type="molecule type" value="Genomic_DNA"/>
</dbReference>
<evidence type="ECO:0000313" key="3">
    <source>
        <dbReference type="EMBL" id="AGA27012.1"/>
    </source>
</evidence>
<dbReference type="InterPro" id="IPR051043">
    <property type="entry name" value="Sulfatase_Mod_Factor_Kinase"/>
</dbReference>
<keyword evidence="1" id="KW-0732">Signal</keyword>
<protein>
    <recommendedName>
        <fullName evidence="2">Sulfatase-modifying factor enzyme-like domain-containing protein</fullName>
    </recommendedName>
</protein>
<dbReference type="HOGENOM" id="CLU_012431_2_0_0"/>
<dbReference type="GO" id="GO:0120147">
    <property type="term" value="F:formylglycine-generating oxidase activity"/>
    <property type="evidence" value="ECO:0007669"/>
    <property type="project" value="TreeGrafter"/>
</dbReference>
<dbReference type="eggNOG" id="COG1262">
    <property type="taxonomic scope" value="Bacteria"/>
</dbReference>
<feature type="chain" id="PRO_5003940741" description="Sulfatase-modifying factor enzyme-like domain-containing protein" evidence="1">
    <location>
        <begin position="29"/>
        <end position="350"/>
    </location>
</feature>
<dbReference type="InterPro" id="IPR042095">
    <property type="entry name" value="SUMF_sf"/>
</dbReference>
<keyword evidence="4" id="KW-1185">Reference proteome</keyword>
<dbReference type="KEGG" id="saci:Sinac_2715"/>
<gene>
    <name evidence="3" type="ordered locus">Sinac_2715</name>
</gene>
<dbReference type="InterPro" id="IPR005532">
    <property type="entry name" value="SUMF_dom"/>
</dbReference>
<evidence type="ECO:0000313" key="4">
    <source>
        <dbReference type="Proteomes" id="UP000010798"/>
    </source>
</evidence>
<proteinExistence type="predicted"/>
<evidence type="ECO:0000256" key="1">
    <source>
        <dbReference type="SAM" id="SignalP"/>
    </source>
</evidence>
<dbReference type="InterPro" id="IPR016187">
    <property type="entry name" value="CTDL_fold"/>
</dbReference>
<dbReference type="STRING" id="886293.Sinac_2715"/>
<dbReference type="Gene3D" id="3.90.1580.10">
    <property type="entry name" value="paralog of FGE (formylglycine-generating enzyme)"/>
    <property type="match status" value="1"/>
</dbReference>
<dbReference type="AlphaFoldDB" id="L0DCP5"/>
<reference evidence="3 4" key="1">
    <citation type="submission" date="2012-02" db="EMBL/GenBank/DDBJ databases">
        <title>Complete sequence of chromosome of Singulisphaera acidiphila DSM 18658.</title>
        <authorList>
            <consortium name="US DOE Joint Genome Institute (JGI-PGF)"/>
            <person name="Lucas S."/>
            <person name="Copeland A."/>
            <person name="Lapidus A."/>
            <person name="Glavina del Rio T."/>
            <person name="Dalin E."/>
            <person name="Tice H."/>
            <person name="Bruce D."/>
            <person name="Goodwin L."/>
            <person name="Pitluck S."/>
            <person name="Peters L."/>
            <person name="Ovchinnikova G."/>
            <person name="Chertkov O."/>
            <person name="Kyrpides N."/>
            <person name="Mavromatis K."/>
            <person name="Ivanova N."/>
            <person name="Brettin T."/>
            <person name="Detter J.C."/>
            <person name="Han C."/>
            <person name="Larimer F."/>
            <person name="Land M."/>
            <person name="Hauser L."/>
            <person name="Markowitz V."/>
            <person name="Cheng J.-F."/>
            <person name="Hugenholtz P."/>
            <person name="Woyke T."/>
            <person name="Wu D."/>
            <person name="Tindall B."/>
            <person name="Pomrenke H."/>
            <person name="Brambilla E."/>
            <person name="Klenk H.-P."/>
            <person name="Eisen J.A."/>
        </authorList>
    </citation>
    <scope>NUCLEOTIDE SEQUENCE [LARGE SCALE GENOMIC DNA]</scope>
    <source>
        <strain evidence="4">ATCC BAA-1392 / DSM 18658 / VKM B-2454 / MOB10</strain>
    </source>
</reference>
<dbReference type="OrthoDB" id="9812426at2"/>
<dbReference type="PANTHER" id="PTHR23150">
    <property type="entry name" value="SULFATASE MODIFYING FACTOR 1, 2"/>
    <property type="match status" value="1"/>
</dbReference>
<evidence type="ECO:0000259" key="2">
    <source>
        <dbReference type="Pfam" id="PF03781"/>
    </source>
</evidence>
<name>L0DCP5_SINAD</name>
<dbReference type="PANTHER" id="PTHR23150:SF19">
    <property type="entry name" value="FORMYLGLYCINE-GENERATING ENZYME"/>
    <property type="match status" value="1"/>
</dbReference>
<dbReference type="RefSeq" id="WP_015246164.1">
    <property type="nucleotide sequence ID" value="NC_019892.1"/>
</dbReference>
<dbReference type="SUPFAM" id="SSF56436">
    <property type="entry name" value="C-type lectin-like"/>
    <property type="match status" value="1"/>
</dbReference>
<accession>L0DCP5</accession>
<sequence>MRLFSLRCLSVPVALFLAGFAGSSVSVAQEEKNTSRPEDMKPYVELIPGTDQKFEMVPIPGGTYVMGSPATEEKRSEDEGAQHEVAIAPFWMGKKEVTWDEYDEFAFAFDLKRKQREGVDTSKQPANETAADAITRPTPPYADETFGLGRKGQPVICITHHSAMEYCRWLSTKTGKVYRLPTEAEWEYACRAGTKTTYSFGDDPSKLEEYAWNVDNAEKPQPVGKKKPNPWGLYDMHGNVSEWCLDHYVPDLYSTLAKNPLAKGPVVLPTAKEYSYVARGGSWDDDADRLRSAARLASNLEWSVQDPQRPQSIWWHTDATFVGFRVVRALNEQEDLRGVKSLVVKKKGTK</sequence>